<keyword evidence="1" id="KW-0812">Transmembrane</keyword>
<evidence type="ECO:0008006" key="4">
    <source>
        <dbReference type="Google" id="ProtNLM"/>
    </source>
</evidence>
<dbReference type="Proteomes" id="UP001449795">
    <property type="component" value="Chromosome"/>
</dbReference>
<keyword evidence="1" id="KW-1133">Transmembrane helix</keyword>
<accession>A0ABZ3D2H4</accession>
<dbReference type="EMBL" id="CP152276">
    <property type="protein sequence ID" value="XAE41963.1"/>
    <property type="molecule type" value="Genomic_DNA"/>
</dbReference>
<feature type="transmembrane region" description="Helical" evidence="1">
    <location>
        <begin position="122"/>
        <end position="145"/>
    </location>
</feature>
<sequence length="193" mass="21443">MYLRIVRSALPLIMVVAISRLLPPDWAAASWAVLLGVHILIAWRRLRTGSWLSWAGAALLALFFLNDVAVHVIWADRHATFLFYAFLAVTGLTSLVVNRPFTLADARLAVPRQHWSTPAFIAINRTISAAWSVTFLVNAFIAGWSPLDTETTAGICYLGIIATIIFSDRYPAWCRRRMARARSGFVSASEAAR</sequence>
<feature type="transmembrane region" description="Helical" evidence="1">
    <location>
        <begin position="51"/>
        <end position="75"/>
    </location>
</feature>
<organism evidence="2 3">
    <name type="scientific">Nguyenibacter vanlangensis</name>
    <dbReference type="NCBI Taxonomy" id="1216886"/>
    <lineage>
        <taxon>Bacteria</taxon>
        <taxon>Pseudomonadati</taxon>
        <taxon>Pseudomonadota</taxon>
        <taxon>Alphaproteobacteria</taxon>
        <taxon>Acetobacterales</taxon>
        <taxon>Acetobacteraceae</taxon>
        <taxon>Nguyenibacter</taxon>
    </lineage>
</organism>
<name>A0ABZ3D2H4_9PROT</name>
<proteinExistence type="predicted"/>
<evidence type="ECO:0000256" key="1">
    <source>
        <dbReference type="SAM" id="Phobius"/>
    </source>
</evidence>
<feature type="transmembrane region" description="Helical" evidence="1">
    <location>
        <begin position="5"/>
        <end position="22"/>
    </location>
</feature>
<dbReference type="RefSeq" id="WP_342627781.1">
    <property type="nucleotide sequence ID" value="NZ_CP152276.1"/>
</dbReference>
<protein>
    <recommendedName>
        <fullName evidence="4">Intracellular septation protein A</fullName>
    </recommendedName>
</protein>
<reference evidence="2 3" key="1">
    <citation type="submission" date="2024-04" db="EMBL/GenBank/DDBJ databases">
        <title>Complete genome sequence of Nguyenibacter vanlangesis HBCM-1154, a strain capable of nitrogen fixation, IAA production, and phosphorus solubilization isolated from sugarcane soil.</title>
        <authorList>
            <person name="MY HANH P."/>
        </authorList>
    </citation>
    <scope>NUCLEOTIDE SEQUENCE [LARGE SCALE GENOMIC DNA]</scope>
    <source>
        <strain evidence="2 3">HBCM 1154</strain>
    </source>
</reference>
<feature type="transmembrane region" description="Helical" evidence="1">
    <location>
        <begin position="151"/>
        <end position="170"/>
    </location>
</feature>
<evidence type="ECO:0000313" key="2">
    <source>
        <dbReference type="EMBL" id="XAE41963.1"/>
    </source>
</evidence>
<feature type="transmembrane region" description="Helical" evidence="1">
    <location>
        <begin position="28"/>
        <end position="44"/>
    </location>
</feature>
<evidence type="ECO:0000313" key="3">
    <source>
        <dbReference type="Proteomes" id="UP001449795"/>
    </source>
</evidence>
<gene>
    <name evidence="2" type="ORF">AAC691_17040</name>
</gene>
<keyword evidence="3" id="KW-1185">Reference proteome</keyword>
<feature type="transmembrane region" description="Helical" evidence="1">
    <location>
        <begin position="81"/>
        <end position="101"/>
    </location>
</feature>
<keyword evidence="1" id="KW-0472">Membrane</keyword>